<organism evidence="1 2">
    <name type="scientific">Roseburia intestinalis</name>
    <dbReference type="NCBI Taxonomy" id="166486"/>
    <lineage>
        <taxon>Bacteria</taxon>
        <taxon>Bacillati</taxon>
        <taxon>Bacillota</taxon>
        <taxon>Clostridia</taxon>
        <taxon>Lachnospirales</taxon>
        <taxon>Lachnospiraceae</taxon>
        <taxon>Roseburia</taxon>
    </lineage>
</organism>
<name>A0A415TT92_9FIRM</name>
<gene>
    <name evidence="1" type="ORF">DWZ31_11645</name>
</gene>
<proteinExistence type="predicted"/>
<dbReference type="EMBL" id="QRQN01000013">
    <property type="protein sequence ID" value="RHN07224.1"/>
    <property type="molecule type" value="Genomic_DNA"/>
</dbReference>
<evidence type="ECO:0000313" key="1">
    <source>
        <dbReference type="EMBL" id="RHN07224.1"/>
    </source>
</evidence>
<dbReference type="AlphaFoldDB" id="A0A415TT92"/>
<dbReference type="Proteomes" id="UP000283586">
    <property type="component" value="Unassembled WGS sequence"/>
</dbReference>
<dbReference type="RefSeq" id="WP_118412464.1">
    <property type="nucleotide sequence ID" value="NZ_QRPI01000004.1"/>
</dbReference>
<comment type="caution">
    <text evidence="1">The sequence shown here is derived from an EMBL/GenBank/DDBJ whole genome shotgun (WGS) entry which is preliminary data.</text>
</comment>
<accession>A0A415TT92</accession>
<sequence length="69" mass="8367">MRRFEVGKIYKEHESRPYIVIARTKKTVTVQRIVHQGRPNEFREEAETKRVYEWEGREVINPHDETIEA</sequence>
<protein>
    <submittedName>
        <fullName evidence="1">Uncharacterized protein</fullName>
    </submittedName>
</protein>
<evidence type="ECO:0000313" key="2">
    <source>
        <dbReference type="Proteomes" id="UP000283586"/>
    </source>
</evidence>
<reference evidence="1 2" key="1">
    <citation type="submission" date="2018-08" db="EMBL/GenBank/DDBJ databases">
        <title>A genome reference for cultivated species of the human gut microbiota.</title>
        <authorList>
            <person name="Zou Y."/>
            <person name="Xue W."/>
            <person name="Luo G."/>
        </authorList>
    </citation>
    <scope>NUCLEOTIDE SEQUENCE [LARGE SCALE GENOMIC DNA]</scope>
    <source>
        <strain evidence="1 2">AF31-21AC</strain>
    </source>
</reference>